<evidence type="ECO:0000313" key="1">
    <source>
        <dbReference type="EMBL" id="RIB28397.1"/>
    </source>
</evidence>
<organism evidence="1 2">
    <name type="scientific">Gigaspora rosea</name>
    <dbReference type="NCBI Taxonomy" id="44941"/>
    <lineage>
        <taxon>Eukaryota</taxon>
        <taxon>Fungi</taxon>
        <taxon>Fungi incertae sedis</taxon>
        <taxon>Mucoromycota</taxon>
        <taxon>Glomeromycotina</taxon>
        <taxon>Glomeromycetes</taxon>
        <taxon>Diversisporales</taxon>
        <taxon>Gigasporaceae</taxon>
        <taxon>Gigaspora</taxon>
    </lineage>
</organism>
<dbReference type="EMBL" id="QKWP01000067">
    <property type="protein sequence ID" value="RIB28397.1"/>
    <property type="molecule type" value="Genomic_DNA"/>
</dbReference>
<proteinExistence type="predicted"/>
<dbReference type="AlphaFoldDB" id="A0A397W4A3"/>
<comment type="caution">
    <text evidence="1">The sequence shown here is derived from an EMBL/GenBank/DDBJ whole genome shotgun (WGS) entry which is preliminary data.</text>
</comment>
<gene>
    <name evidence="1" type="ORF">C2G38_2239540</name>
</gene>
<protein>
    <recommendedName>
        <fullName evidence="3">TLDc domain-containing protein</fullName>
    </recommendedName>
</protein>
<accession>A0A397W4A3</accession>
<reference evidence="1" key="1">
    <citation type="submission" date="2018-06" db="EMBL/GenBank/DDBJ databases">
        <title>Comparative genomics reveals the genomic features of Rhizophagus irregularis, R. cerebriforme, R. diaphanum and Gigaspora rosea, and their symbiotic lifestyle signature.</title>
        <authorList>
            <person name="Morin E."/>
            <person name="San Clemente H."/>
            <person name="Chen E.C.H."/>
            <person name="De La Providencia I."/>
            <person name="Hainaut M."/>
            <person name="Kuo A."/>
            <person name="Kohler A."/>
            <person name="Murat C."/>
            <person name="Tang N."/>
            <person name="Roy S."/>
            <person name="Loubradou J."/>
            <person name="Henrissat B."/>
            <person name="Grigoriev I.V."/>
            <person name="Corradi N."/>
            <person name="Roux C."/>
            <person name="Martin F.M."/>
        </authorList>
    </citation>
    <scope>NUCLEOTIDE SEQUENCE [LARGE SCALE GENOMIC DNA]</scope>
    <source>
        <strain evidence="1">DAOM 194757</strain>
    </source>
</reference>
<dbReference type="OrthoDB" id="2370837at2759"/>
<evidence type="ECO:0000313" key="2">
    <source>
        <dbReference type="Proteomes" id="UP000266673"/>
    </source>
</evidence>
<evidence type="ECO:0008006" key="3">
    <source>
        <dbReference type="Google" id="ProtNLM"/>
    </source>
</evidence>
<name>A0A397W4A3_9GLOM</name>
<sequence length="108" mass="12201">MLASWRQRAILGRVIDSKNAIYCNHNCGPTFGGDPASLLFQTFRDNPTLGDNYYSPIFSTTSGHDLYASSGSNKWQFCVCSYHNIGIPSSFEIADYEVFQVIKNYRNE</sequence>
<keyword evidence="2" id="KW-1185">Reference proteome</keyword>
<dbReference type="Proteomes" id="UP000266673">
    <property type="component" value="Unassembled WGS sequence"/>
</dbReference>